<accession>A0A9P8I854</accession>
<feature type="compositionally biased region" description="Low complexity" evidence="1">
    <location>
        <begin position="57"/>
        <end position="84"/>
    </location>
</feature>
<evidence type="ECO:0000313" key="2">
    <source>
        <dbReference type="EMBL" id="KAH0544352.1"/>
    </source>
</evidence>
<dbReference type="EMBL" id="JAGHQL010000020">
    <property type="protein sequence ID" value="KAH0544352.1"/>
    <property type="molecule type" value="Genomic_DNA"/>
</dbReference>
<feature type="compositionally biased region" description="Basic residues" evidence="1">
    <location>
        <begin position="89"/>
        <end position="99"/>
    </location>
</feature>
<comment type="caution">
    <text evidence="2">The sequence shown here is derived from an EMBL/GenBank/DDBJ whole genome shotgun (WGS) entry which is preliminary data.</text>
</comment>
<proteinExistence type="predicted"/>
<protein>
    <submittedName>
        <fullName evidence="2">Uncharacterized protein</fullName>
    </submittedName>
</protein>
<reference evidence="2" key="1">
    <citation type="submission" date="2021-03" db="EMBL/GenBank/DDBJ databases">
        <title>Comparative genomics and phylogenomic investigation of the class Geoglossomycetes provide insights into ecological specialization and systematics.</title>
        <authorList>
            <person name="Melie T."/>
            <person name="Pirro S."/>
            <person name="Miller A.N."/>
            <person name="Quandt A."/>
        </authorList>
    </citation>
    <scope>NUCLEOTIDE SEQUENCE</scope>
    <source>
        <strain evidence="2">GBOQ0MN5Z8</strain>
    </source>
</reference>
<dbReference type="AlphaFoldDB" id="A0A9P8I854"/>
<evidence type="ECO:0000256" key="1">
    <source>
        <dbReference type="SAM" id="MobiDB-lite"/>
    </source>
</evidence>
<organism evidence="2 3">
    <name type="scientific">Glutinoglossum americanum</name>
    <dbReference type="NCBI Taxonomy" id="1670608"/>
    <lineage>
        <taxon>Eukaryota</taxon>
        <taxon>Fungi</taxon>
        <taxon>Dikarya</taxon>
        <taxon>Ascomycota</taxon>
        <taxon>Pezizomycotina</taxon>
        <taxon>Geoglossomycetes</taxon>
        <taxon>Geoglossales</taxon>
        <taxon>Geoglossaceae</taxon>
        <taxon>Glutinoglossum</taxon>
    </lineage>
</organism>
<dbReference type="OrthoDB" id="4167490at2759"/>
<evidence type="ECO:0000313" key="3">
    <source>
        <dbReference type="Proteomes" id="UP000698800"/>
    </source>
</evidence>
<feature type="region of interest" description="Disordered" evidence="1">
    <location>
        <begin position="1"/>
        <end position="100"/>
    </location>
</feature>
<name>A0A9P8I854_9PEZI</name>
<dbReference type="Proteomes" id="UP000698800">
    <property type="component" value="Unassembled WGS sequence"/>
</dbReference>
<sequence length="376" mass="42201">MSTPIRVRGKNRRDKSGRLLCKSKPESKGTAGETSTRQEKNKPGRPLKLLKRLADDSNITSNSPTNSCSSSRLNSPSASSTISSNRTKNGAKRRRHRAQFSHLERLPPELLQTIFILSDNLTLPLVSPLLALSLSSHHVYKALCIRAFVVDSSKFEVDQELQSAVLKQPWFTMELVKMIEQELKNRNLPACSLLLARLPARLVRAPWTQEKLELLNQLLVYRAQVDWINTTIGEEAERGLRDAILEGCGVAVGLLMLEQVGIRPSTELLKFAMFQGGCREEIMRPLLVRGLMDERVGRPSRIDWEDAVIWHFALQLRGREESASDDDNSCSWLVEMLKQGLRTHCEVSGEHRTPEGYEDGFESVPSDCSTCTPLSA</sequence>
<keyword evidence="3" id="KW-1185">Reference proteome</keyword>
<gene>
    <name evidence="2" type="ORF">FGG08_001493</name>
</gene>